<dbReference type="Gramene" id="EOY32334">
    <property type="protein sequence ID" value="EOY32334"/>
    <property type="gene ID" value="TCM_040141"/>
</dbReference>
<dbReference type="HOGENOM" id="CLU_1858892_0_0_1"/>
<dbReference type="InParanoid" id="A0A061GYS9"/>
<gene>
    <name evidence="2" type="ORF">TCM_040141</name>
</gene>
<proteinExistence type="predicted"/>
<dbReference type="EMBL" id="CM001887">
    <property type="protein sequence ID" value="EOY32334.1"/>
    <property type="molecule type" value="Genomic_DNA"/>
</dbReference>
<organism evidence="2 3">
    <name type="scientific">Theobroma cacao</name>
    <name type="common">Cacao</name>
    <name type="synonym">Cocoa</name>
    <dbReference type="NCBI Taxonomy" id="3641"/>
    <lineage>
        <taxon>Eukaryota</taxon>
        <taxon>Viridiplantae</taxon>
        <taxon>Streptophyta</taxon>
        <taxon>Embryophyta</taxon>
        <taxon>Tracheophyta</taxon>
        <taxon>Spermatophyta</taxon>
        <taxon>Magnoliopsida</taxon>
        <taxon>eudicotyledons</taxon>
        <taxon>Gunneridae</taxon>
        <taxon>Pentapetalae</taxon>
        <taxon>rosids</taxon>
        <taxon>malvids</taxon>
        <taxon>Malvales</taxon>
        <taxon>Malvaceae</taxon>
        <taxon>Byttnerioideae</taxon>
        <taxon>Theobroma</taxon>
    </lineage>
</organism>
<dbReference type="AlphaFoldDB" id="A0A061GYS9"/>
<keyword evidence="3" id="KW-1185">Reference proteome</keyword>
<evidence type="ECO:0000256" key="1">
    <source>
        <dbReference type="SAM" id="MobiDB-lite"/>
    </source>
</evidence>
<name>A0A061GYS9_THECC</name>
<feature type="compositionally biased region" description="Polar residues" evidence="1">
    <location>
        <begin position="88"/>
        <end position="97"/>
    </location>
</feature>
<sequence length="133" mass="15290">MMKIVKGPNKTLLYDMVINEIIDFHKLDTRFDHPKSHPMHSKTNSHAIKKLGYELKEGVWVRKSEYPNDEDDHGELSKHEPQRKHSKALSSKTPSTSNIEHTLTNLFGYIESMDGVNGLYEGRMSNLIVNQIT</sequence>
<reference evidence="2 3" key="1">
    <citation type="journal article" date="2013" name="Genome Biol.">
        <title>The genome sequence of the most widely cultivated cacao type and its use to identify candidate genes regulating pod color.</title>
        <authorList>
            <person name="Motamayor J.C."/>
            <person name="Mockaitis K."/>
            <person name="Schmutz J."/>
            <person name="Haiminen N."/>
            <person name="Iii D.L."/>
            <person name="Cornejo O."/>
            <person name="Findley S.D."/>
            <person name="Zheng P."/>
            <person name="Utro F."/>
            <person name="Royaert S."/>
            <person name="Saski C."/>
            <person name="Jenkins J."/>
            <person name="Podicheti R."/>
            <person name="Zhao M."/>
            <person name="Scheffler B.E."/>
            <person name="Stack J.C."/>
            <person name="Feltus F.A."/>
            <person name="Mustiga G.M."/>
            <person name="Amores F."/>
            <person name="Phillips W."/>
            <person name="Marelli J.P."/>
            <person name="May G.D."/>
            <person name="Shapiro H."/>
            <person name="Ma J."/>
            <person name="Bustamante C.D."/>
            <person name="Schnell R.J."/>
            <person name="Main D."/>
            <person name="Gilbert D."/>
            <person name="Parida L."/>
            <person name="Kuhn D.N."/>
        </authorList>
    </citation>
    <scope>NUCLEOTIDE SEQUENCE [LARGE SCALE GENOMIC DNA]</scope>
    <source>
        <strain evidence="3">cv. Matina 1-6</strain>
    </source>
</reference>
<protein>
    <submittedName>
        <fullName evidence="2">Uncharacterized protein</fullName>
    </submittedName>
</protein>
<feature type="region of interest" description="Disordered" evidence="1">
    <location>
        <begin position="64"/>
        <end position="97"/>
    </location>
</feature>
<evidence type="ECO:0000313" key="2">
    <source>
        <dbReference type="EMBL" id="EOY32334.1"/>
    </source>
</evidence>
<evidence type="ECO:0000313" key="3">
    <source>
        <dbReference type="Proteomes" id="UP000026915"/>
    </source>
</evidence>
<accession>A0A061GYS9</accession>
<dbReference type="Proteomes" id="UP000026915">
    <property type="component" value="Chromosome 9"/>
</dbReference>